<keyword evidence="3" id="KW-1185">Reference proteome</keyword>
<evidence type="ECO:0000313" key="3">
    <source>
        <dbReference type="Proteomes" id="UP001081071"/>
    </source>
</evidence>
<protein>
    <submittedName>
        <fullName evidence="2">Uncharacterized protein</fullName>
    </submittedName>
</protein>
<feature type="compositionally biased region" description="Basic and acidic residues" evidence="1">
    <location>
        <begin position="1"/>
        <end position="21"/>
    </location>
</feature>
<dbReference type="RefSeq" id="WP_269602045.1">
    <property type="nucleotide sequence ID" value="NZ_JAPWIJ010000001.1"/>
</dbReference>
<feature type="region of interest" description="Disordered" evidence="1">
    <location>
        <begin position="1"/>
        <end position="55"/>
    </location>
</feature>
<proteinExistence type="predicted"/>
<dbReference type="EMBL" id="JAPWIJ010000001">
    <property type="protein sequence ID" value="MCZ4517440.1"/>
    <property type="molecule type" value="Genomic_DNA"/>
</dbReference>
<evidence type="ECO:0000256" key="1">
    <source>
        <dbReference type="SAM" id="MobiDB-lite"/>
    </source>
</evidence>
<evidence type="ECO:0000313" key="2">
    <source>
        <dbReference type="EMBL" id="MCZ4517440.1"/>
    </source>
</evidence>
<organism evidence="2 3">
    <name type="scientific">Rhodococcus ruber</name>
    <dbReference type="NCBI Taxonomy" id="1830"/>
    <lineage>
        <taxon>Bacteria</taxon>
        <taxon>Bacillati</taxon>
        <taxon>Actinomycetota</taxon>
        <taxon>Actinomycetes</taxon>
        <taxon>Mycobacteriales</taxon>
        <taxon>Nocardiaceae</taxon>
        <taxon>Rhodococcus</taxon>
    </lineage>
</organism>
<accession>A0ABT4M903</accession>
<reference evidence="2" key="1">
    <citation type="submission" date="2022-12" db="EMBL/GenBank/DDBJ databases">
        <authorList>
            <person name="Krivoruchko A.V."/>
            <person name="Elkin A."/>
        </authorList>
    </citation>
    <scope>NUCLEOTIDE SEQUENCE</scope>
    <source>
        <strain evidence="2">IEGM 1391</strain>
    </source>
</reference>
<sequence>MTTHNDAKKNDDTAPDAKPDVSSDPAAAADDNDWSSEGGAIETGPATSDERTDSN</sequence>
<name>A0ABT4M903_9NOCA</name>
<dbReference type="Proteomes" id="UP001081071">
    <property type="component" value="Unassembled WGS sequence"/>
</dbReference>
<comment type="caution">
    <text evidence="2">The sequence shown here is derived from an EMBL/GenBank/DDBJ whole genome shotgun (WGS) entry which is preliminary data.</text>
</comment>
<gene>
    <name evidence="2" type="ORF">O4220_02860</name>
</gene>